<dbReference type="GO" id="GO:0030466">
    <property type="term" value="P:silent mating-type cassette heterochromatin formation"/>
    <property type="evidence" value="ECO:0007669"/>
    <property type="project" value="TreeGrafter"/>
</dbReference>
<dbReference type="InterPro" id="IPR042403">
    <property type="entry name" value="Spt21/Ams2"/>
</dbReference>
<evidence type="ECO:0000256" key="7">
    <source>
        <dbReference type="SAM" id="MobiDB-lite"/>
    </source>
</evidence>
<feature type="compositionally biased region" description="Low complexity" evidence="7">
    <location>
        <begin position="1119"/>
        <end position="1130"/>
    </location>
</feature>
<dbReference type="Pfam" id="PF16113">
    <property type="entry name" value="ECH_2"/>
    <property type="match status" value="1"/>
</dbReference>
<feature type="compositionally biased region" description="Polar residues" evidence="7">
    <location>
        <begin position="1458"/>
        <end position="1471"/>
    </location>
</feature>
<dbReference type="OrthoDB" id="3199820at2759"/>
<dbReference type="FunFam" id="3.90.226.10:FF:000026">
    <property type="entry name" value="3-hydroxyisobutyryl-CoA hydrolase, mitochondrial"/>
    <property type="match status" value="1"/>
</dbReference>
<keyword evidence="11" id="KW-1185">Reference proteome</keyword>
<dbReference type="InterPro" id="IPR057725">
    <property type="entry name" value="Ams2-SPT21_N"/>
</dbReference>
<comment type="subcellular location">
    <subcellularLocation>
        <location evidence="2">Mitochondrion</location>
    </subcellularLocation>
</comment>
<feature type="domain" description="Ams2/SPT21 N-terminal" evidence="9">
    <location>
        <begin position="476"/>
        <end position="616"/>
    </location>
</feature>
<dbReference type="InterPro" id="IPR029045">
    <property type="entry name" value="ClpP/crotonase-like_dom_sf"/>
</dbReference>
<dbReference type="PROSITE" id="PS00166">
    <property type="entry name" value="ENOYL_COA_HYDRATASE"/>
    <property type="match status" value="1"/>
</dbReference>
<evidence type="ECO:0000256" key="2">
    <source>
        <dbReference type="ARBA" id="ARBA00004173"/>
    </source>
</evidence>
<gene>
    <name evidence="10" type="ORF">G7Y89_g15178</name>
</gene>
<name>A0A8H4VN97_9HELO</name>
<dbReference type="SUPFAM" id="SSF57716">
    <property type="entry name" value="Glucocorticoid receptor-like (DNA-binding domain)"/>
    <property type="match status" value="1"/>
</dbReference>
<evidence type="ECO:0000256" key="6">
    <source>
        <dbReference type="ARBA" id="ARBA00031181"/>
    </source>
</evidence>
<feature type="compositionally biased region" description="Basic residues" evidence="7">
    <location>
        <begin position="734"/>
        <end position="745"/>
    </location>
</feature>
<evidence type="ECO:0000256" key="1">
    <source>
        <dbReference type="ARBA" id="ARBA00001709"/>
    </source>
</evidence>
<evidence type="ECO:0000259" key="8">
    <source>
        <dbReference type="Pfam" id="PF16113"/>
    </source>
</evidence>
<feature type="compositionally biased region" description="Polar residues" evidence="7">
    <location>
        <begin position="1043"/>
        <end position="1056"/>
    </location>
</feature>
<keyword evidence="4" id="KW-0378">Hydrolase</keyword>
<dbReference type="EC" id="3.1.2.4" evidence="3"/>
<proteinExistence type="predicted"/>
<feature type="domain" description="Enoyl-CoA hydratase/isomerase" evidence="8">
    <location>
        <begin position="47"/>
        <end position="393"/>
    </location>
</feature>
<dbReference type="GO" id="GO:0008270">
    <property type="term" value="F:zinc ion binding"/>
    <property type="evidence" value="ECO:0007669"/>
    <property type="project" value="InterPro"/>
</dbReference>
<feature type="compositionally biased region" description="Low complexity" evidence="7">
    <location>
        <begin position="1409"/>
        <end position="1426"/>
    </location>
</feature>
<comment type="caution">
    <text evidence="10">The sequence shown here is derived from an EMBL/GenBank/DDBJ whole genome shotgun (WGS) entry which is preliminary data.</text>
</comment>
<organism evidence="10 11">
    <name type="scientific">Cudoniella acicularis</name>
    <dbReference type="NCBI Taxonomy" id="354080"/>
    <lineage>
        <taxon>Eukaryota</taxon>
        <taxon>Fungi</taxon>
        <taxon>Dikarya</taxon>
        <taxon>Ascomycota</taxon>
        <taxon>Pezizomycotina</taxon>
        <taxon>Leotiomycetes</taxon>
        <taxon>Helotiales</taxon>
        <taxon>Tricladiaceae</taxon>
        <taxon>Cudoniella</taxon>
    </lineage>
</organism>
<dbReference type="CDD" id="cd06558">
    <property type="entry name" value="crotonase-like"/>
    <property type="match status" value="1"/>
</dbReference>
<feature type="region of interest" description="Disordered" evidence="7">
    <location>
        <begin position="807"/>
        <end position="960"/>
    </location>
</feature>
<feature type="region of interest" description="Disordered" evidence="7">
    <location>
        <begin position="1161"/>
        <end position="1186"/>
    </location>
</feature>
<dbReference type="SUPFAM" id="SSF52096">
    <property type="entry name" value="ClpP/crotonase"/>
    <property type="match status" value="1"/>
</dbReference>
<feature type="compositionally biased region" description="Polar residues" evidence="7">
    <location>
        <begin position="746"/>
        <end position="755"/>
    </location>
</feature>
<keyword evidence="5" id="KW-0496">Mitochondrion</keyword>
<dbReference type="GO" id="GO:0005739">
    <property type="term" value="C:mitochondrion"/>
    <property type="evidence" value="ECO:0007669"/>
    <property type="project" value="UniProtKB-SubCell"/>
</dbReference>
<dbReference type="GO" id="GO:0003860">
    <property type="term" value="F:3-hydroxyisobutyryl-CoA hydrolase activity"/>
    <property type="evidence" value="ECO:0007669"/>
    <property type="project" value="UniProtKB-EC"/>
</dbReference>
<feature type="compositionally biased region" description="Polar residues" evidence="7">
    <location>
        <begin position="1087"/>
        <end position="1097"/>
    </location>
</feature>
<dbReference type="Pfam" id="PF25823">
    <property type="entry name" value="Ams2-SPT21_N"/>
    <property type="match status" value="1"/>
</dbReference>
<feature type="compositionally biased region" description="Polar residues" evidence="7">
    <location>
        <begin position="1063"/>
        <end position="1081"/>
    </location>
</feature>
<dbReference type="Gene3D" id="3.90.226.10">
    <property type="entry name" value="2-enoyl-CoA Hydratase, Chain A, domain 1"/>
    <property type="match status" value="1"/>
</dbReference>
<feature type="compositionally biased region" description="Polar residues" evidence="7">
    <location>
        <begin position="693"/>
        <end position="708"/>
    </location>
</feature>
<dbReference type="Gene3D" id="3.30.50.10">
    <property type="entry name" value="Erythroid Transcription Factor GATA-1, subunit A"/>
    <property type="match status" value="1"/>
</dbReference>
<feature type="compositionally biased region" description="Polar residues" evidence="7">
    <location>
        <begin position="843"/>
        <end position="865"/>
    </location>
</feature>
<protein>
    <recommendedName>
        <fullName evidence="3">3-hydroxyisobutyryl-CoA hydrolase</fullName>
        <ecNumber evidence="3">3.1.2.4</ecNumber>
    </recommendedName>
    <alternativeName>
        <fullName evidence="6">3-hydroxyisobutyryl-coenzyme A hydrolase</fullName>
    </alternativeName>
</protein>
<evidence type="ECO:0000313" key="10">
    <source>
        <dbReference type="EMBL" id="KAF4616228.1"/>
    </source>
</evidence>
<feature type="compositionally biased region" description="Acidic residues" evidence="7">
    <location>
        <begin position="948"/>
        <end position="960"/>
    </location>
</feature>
<dbReference type="InterPro" id="IPR018376">
    <property type="entry name" value="Enoyl-CoA_hyd/isom_CS"/>
</dbReference>
<evidence type="ECO:0000259" key="9">
    <source>
        <dbReference type="Pfam" id="PF25823"/>
    </source>
</evidence>
<accession>A0A8H4VN97</accession>
<evidence type="ECO:0000256" key="4">
    <source>
        <dbReference type="ARBA" id="ARBA00022801"/>
    </source>
</evidence>
<feature type="region of interest" description="Disordered" evidence="7">
    <location>
        <begin position="1337"/>
        <end position="1480"/>
    </location>
</feature>
<feature type="region of interest" description="Disordered" evidence="7">
    <location>
        <begin position="1006"/>
        <end position="1098"/>
    </location>
</feature>
<dbReference type="PANTHER" id="PTHR39147">
    <property type="entry name" value="PROTEIN SPT21"/>
    <property type="match status" value="1"/>
</dbReference>
<evidence type="ECO:0000256" key="5">
    <source>
        <dbReference type="ARBA" id="ARBA00023128"/>
    </source>
</evidence>
<sequence>MPLRAKVINSAFAGKMSTATGGSKEVIKELEGDEKEDVLFDSLFGLRTIELNRPKKLHSLNGSMARKIVPRLQEWAKSDMANVVVIKGSGEKAFCAGGDVTQLAKDNTEGPEGQKRSTDYFALEYKLDHLIATYTKPYVAFMDGVTMGGGVGLSIHAPFRIATERTVFAMPETTIGFFPDVGASFFLPRMPGAVGTYLALTSDKVKGVNVYYSGIATHYIHSTSLPALERRLAELRFKDYQPLAERLELINSTIDEYSTGLPHDEPIHIRGKLRQTIDRIFSLNSVEEVISALTDLSKSQGDLQEWATQTLSTIKSRSPTAVYVAFRQMKLGKKWSIKETFQREHQIAAKFMQHPDFTEGVHALLIRKDGKPQWKPATLEEVGKDPTYVDSFFTVEGQQRLQLLNDKDYNEYPFQFGIPGENDVEAESFPNWHCGQQRLAMSSPASMSHAQHQQRPTMESQSSMIGMDMGSNEDGVSVRPMRLKVLYTFDDQNKTNCLARWPHVLQIQTVAMDETTSIGVIELKTCIQAIVQCSPELVARLGQDYTVYAYDFSEYDNPLVGQGMLSWALAAASPGPDAPAHQSNKLITGRVCKNILGLFANGVKETLEVKLRLVPVPTVLQSEYINAMEKYRELSKVIPTGFDANEWTAFLQSNPNITQLAQKMTPAPTPNPTQRDGTSMEVVNQLLSPSMQQQNLTNSFNQPPQTENPAPMAPTETASSEKAKPTSRPASRTSTKRVRKPRPKKATTTGGNTSGYEEGTDGDDGPATKKRAKITKADWNSKSTIGSAQESLRVAASTSGSLRMFRPIAMSPLPPGGSHLQEIPRAPTPVPHMANQHLPLDRPSSQSGLRRDSFQSQSVAPQQHHSPYPVLEKPEDQPRCSIESANASPERNESPADTPPEIGSSPPVMRTRPPSRLASSPPCPSSPILPQMPRTDSGFMSGSLGDLFGEEDNTMPNNDNDEVEVQEFNRQPAAKPASPMFDSGFVIEEETPGPMDLLPTKMLLQPVPVPKAKPSKRVRSRAGSVMSEDGQQTLPPLRKESRPTPSGLSMPLSQQPEIAPTRPLNQPSPAANSVRGQSPAQPLNLPSPATNSFQGQLPVQPLNHVSPYTNTFQRHSNFSTDCSTSSTRTSIEPSSRSMIRTASMGALSFPEVPTSDPVLPPSTLHRSHTWSEAPHPTTEAPMPQPKPMQPAYQPLPEDYYANGEYSEATLAKRNSIRQKLEAALERGEMPPFCNNCGAIETPTWRKAWSQDRQGTPGYYEYSDEAGKVTCVNILTRDEQGQPTSYQLIKKFLAPEENQNDFNEYLLCNPCGIWMSKYKVQRPENKWERYEPIPRKGADLKVRERKRPTQRPSKPKKAQNGSLGILTSDVNFPPSDANFPQSEAYFPQSEVVQQQRGNAGPPEGVSPVDTTGTSQQQNQQSFGTNQAQEDRRRSMSSQPPKRLKAMTSDAASAALRRAIQSSPARWQGTRQSPIDIEDDSLGSTRRLLFPSPRKDGSPKVLGEVVANVVQVATEFRSPKEAAMEKF</sequence>
<comment type="catalytic activity">
    <reaction evidence="1">
        <text>3-hydroxy-2-methylpropanoyl-CoA + H2O = 3-hydroxy-2-methylpropanoate + CoA + H(+)</text>
        <dbReference type="Rhea" id="RHEA:20888"/>
        <dbReference type="ChEBI" id="CHEBI:11805"/>
        <dbReference type="ChEBI" id="CHEBI:15377"/>
        <dbReference type="ChEBI" id="CHEBI:15378"/>
        <dbReference type="ChEBI" id="CHEBI:57287"/>
        <dbReference type="ChEBI" id="CHEBI:57340"/>
        <dbReference type="EC" id="3.1.2.4"/>
    </reaction>
</comment>
<reference evidence="10 11" key="1">
    <citation type="submission" date="2020-03" db="EMBL/GenBank/DDBJ databases">
        <title>Draft Genome Sequence of Cudoniella acicularis.</title>
        <authorList>
            <person name="Buettner E."/>
            <person name="Kellner H."/>
        </authorList>
    </citation>
    <scope>NUCLEOTIDE SEQUENCE [LARGE SCALE GENOMIC DNA]</scope>
    <source>
        <strain evidence="10 11">DSM 108380</strain>
    </source>
</reference>
<dbReference type="InterPro" id="IPR013088">
    <property type="entry name" value="Znf_NHR/GATA"/>
</dbReference>
<feature type="region of interest" description="Disordered" evidence="7">
    <location>
        <begin position="443"/>
        <end position="462"/>
    </location>
</feature>
<feature type="region of interest" description="Disordered" evidence="7">
    <location>
        <begin position="693"/>
        <end position="775"/>
    </location>
</feature>
<evidence type="ECO:0000313" key="11">
    <source>
        <dbReference type="Proteomes" id="UP000566819"/>
    </source>
</evidence>
<dbReference type="EMBL" id="JAAMPI010002244">
    <property type="protein sequence ID" value="KAF4616228.1"/>
    <property type="molecule type" value="Genomic_DNA"/>
</dbReference>
<feature type="region of interest" description="Disordered" evidence="7">
    <location>
        <begin position="1116"/>
        <end position="1136"/>
    </location>
</feature>
<dbReference type="InterPro" id="IPR045004">
    <property type="entry name" value="ECH_dom"/>
</dbReference>
<feature type="compositionally biased region" description="Basic residues" evidence="7">
    <location>
        <begin position="1342"/>
        <end position="1356"/>
    </location>
</feature>
<dbReference type="PANTHER" id="PTHR39147:SF1">
    <property type="entry name" value="PROTEIN SPT21"/>
    <property type="match status" value="1"/>
</dbReference>
<dbReference type="NCBIfam" id="NF004127">
    <property type="entry name" value="PRK05617.1"/>
    <property type="match status" value="1"/>
</dbReference>
<dbReference type="GO" id="GO:0000183">
    <property type="term" value="P:rDNA heterochromatin formation"/>
    <property type="evidence" value="ECO:0007669"/>
    <property type="project" value="TreeGrafter"/>
</dbReference>
<evidence type="ECO:0000256" key="3">
    <source>
        <dbReference type="ARBA" id="ARBA00011915"/>
    </source>
</evidence>
<dbReference type="GO" id="GO:0006357">
    <property type="term" value="P:regulation of transcription by RNA polymerase II"/>
    <property type="evidence" value="ECO:0007669"/>
    <property type="project" value="TreeGrafter"/>
</dbReference>
<dbReference type="Proteomes" id="UP000566819">
    <property type="component" value="Unassembled WGS sequence"/>
</dbReference>